<organism evidence="1 2">
    <name type="scientific">Ambrosiozyma monospora</name>
    <name type="common">Yeast</name>
    <name type="synonym">Endomycopsis monosporus</name>
    <dbReference type="NCBI Taxonomy" id="43982"/>
    <lineage>
        <taxon>Eukaryota</taxon>
        <taxon>Fungi</taxon>
        <taxon>Dikarya</taxon>
        <taxon>Ascomycota</taxon>
        <taxon>Saccharomycotina</taxon>
        <taxon>Pichiomycetes</taxon>
        <taxon>Pichiales</taxon>
        <taxon>Pichiaceae</taxon>
        <taxon>Ambrosiozyma</taxon>
    </lineage>
</organism>
<name>A0ACB5T2V4_AMBMO</name>
<reference evidence="1" key="1">
    <citation type="submission" date="2023-04" db="EMBL/GenBank/DDBJ databases">
        <title>Ambrosiozyma monospora NBRC 10751.</title>
        <authorList>
            <person name="Ichikawa N."/>
            <person name="Sato H."/>
            <person name="Tonouchi N."/>
        </authorList>
    </citation>
    <scope>NUCLEOTIDE SEQUENCE</scope>
    <source>
        <strain evidence="1">NBRC 10751</strain>
    </source>
</reference>
<comment type="caution">
    <text evidence="1">The sequence shown here is derived from an EMBL/GenBank/DDBJ whole genome shotgun (WGS) entry which is preliminary data.</text>
</comment>
<sequence length="121" mass="13035">MEYVLTAASSDVQPFLDLYSQGYLTLDQYSQYDMITEAGMSSEFSSFATQLPWYSSRILPELDDQDESSVPVETESSTSSLSTTSSSHVQKNNAASAYGYKSNILGGIAIGVPALVGLVLL</sequence>
<proteinExistence type="predicted"/>
<evidence type="ECO:0000313" key="1">
    <source>
        <dbReference type="EMBL" id="GME80169.1"/>
    </source>
</evidence>
<accession>A0ACB5T2V4</accession>
<evidence type="ECO:0000313" key="2">
    <source>
        <dbReference type="Proteomes" id="UP001165064"/>
    </source>
</evidence>
<protein>
    <submittedName>
        <fullName evidence="1">Unnamed protein product</fullName>
    </submittedName>
</protein>
<keyword evidence="2" id="KW-1185">Reference proteome</keyword>
<gene>
    <name evidence="1" type="ORF">Amon02_000432000</name>
</gene>
<dbReference type="EMBL" id="BSXS01002931">
    <property type="protein sequence ID" value="GME80169.1"/>
    <property type="molecule type" value="Genomic_DNA"/>
</dbReference>
<dbReference type="Proteomes" id="UP001165064">
    <property type="component" value="Unassembled WGS sequence"/>
</dbReference>